<dbReference type="Proteomes" id="UP000887565">
    <property type="component" value="Unplaced"/>
</dbReference>
<dbReference type="Gene3D" id="3.90.70.10">
    <property type="entry name" value="Cysteine proteinases"/>
    <property type="match status" value="1"/>
</dbReference>
<dbReference type="WBParaSite" id="nRc.2.0.1.t09194-RA">
    <property type="protein sequence ID" value="nRc.2.0.1.t09194-RA"/>
    <property type="gene ID" value="nRc.2.0.1.g09194"/>
</dbReference>
<reference evidence="4" key="1">
    <citation type="submission" date="2022-11" db="UniProtKB">
        <authorList>
            <consortium name="WormBaseParasite"/>
        </authorList>
    </citation>
    <scope>IDENTIFICATION</scope>
</reference>
<dbReference type="GO" id="GO:0016579">
    <property type="term" value="P:protein deubiquitination"/>
    <property type="evidence" value="ECO:0007669"/>
    <property type="project" value="InterPro"/>
</dbReference>
<dbReference type="PANTHER" id="PTHR24006:SF781">
    <property type="entry name" value="LD34905P"/>
    <property type="match status" value="1"/>
</dbReference>
<dbReference type="PROSITE" id="PS50235">
    <property type="entry name" value="USP_3"/>
    <property type="match status" value="1"/>
</dbReference>
<dbReference type="InterPro" id="IPR050164">
    <property type="entry name" value="Peptidase_C19"/>
</dbReference>
<dbReference type="GO" id="GO:0005829">
    <property type="term" value="C:cytosol"/>
    <property type="evidence" value="ECO:0007669"/>
    <property type="project" value="TreeGrafter"/>
</dbReference>
<comment type="similarity">
    <text evidence="1">Belongs to the peptidase C19 family.</text>
</comment>
<evidence type="ECO:0000313" key="4">
    <source>
        <dbReference type="WBParaSite" id="nRc.2.0.1.t09194-RA"/>
    </source>
</evidence>
<dbReference type="GO" id="GO:0004843">
    <property type="term" value="F:cysteine-type deubiquitinase activity"/>
    <property type="evidence" value="ECO:0007669"/>
    <property type="project" value="InterPro"/>
</dbReference>
<dbReference type="InterPro" id="IPR018200">
    <property type="entry name" value="USP_CS"/>
</dbReference>
<proteinExistence type="inferred from homology"/>
<evidence type="ECO:0000256" key="1">
    <source>
        <dbReference type="ARBA" id="ARBA00009085"/>
    </source>
</evidence>
<keyword evidence="3" id="KW-1185">Reference proteome</keyword>
<dbReference type="PROSITE" id="PS00973">
    <property type="entry name" value="USP_2"/>
    <property type="match status" value="1"/>
</dbReference>
<organism evidence="3 4">
    <name type="scientific">Romanomermis culicivorax</name>
    <name type="common">Nematode worm</name>
    <dbReference type="NCBI Taxonomy" id="13658"/>
    <lineage>
        <taxon>Eukaryota</taxon>
        <taxon>Metazoa</taxon>
        <taxon>Ecdysozoa</taxon>
        <taxon>Nematoda</taxon>
        <taxon>Enoplea</taxon>
        <taxon>Dorylaimia</taxon>
        <taxon>Mermithida</taxon>
        <taxon>Mermithoidea</taxon>
        <taxon>Mermithidae</taxon>
        <taxon>Romanomermis</taxon>
    </lineage>
</organism>
<dbReference type="AlphaFoldDB" id="A0A915I773"/>
<dbReference type="InterPro" id="IPR001394">
    <property type="entry name" value="Peptidase_C19_UCH"/>
</dbReference>
<dbReference type="InterPro" id="IPR038765">
    <property type="entry name" value="Papain-like_cys_pep_sf"/>
</dbReference>
<dbReference type="Pfam" id="PF00443">
    <property type="entry name" value="UCH"/>
    <property type="match status" value="1"/>
</dbReference>
<sequence length="220" mass="24789">MEVKCLTSSANQMVKRAVIGSCIRNRREMLHSTYSTVHGRKGDVLSQKLCEDPSFLLSMVSSVKASEQSRLNPTCNGSKIWGISVSRKPDPSENKILYSLYGIVSHSGRLSGGHYVAYVKLRNSKSRSFLEFLQNKISKLKNKSDYEDVPTDLLDRMNTAVVNDSKNSVENDSCNGADENGENDESIGQWYYISDSYVNAVTEEKVMSCEAYLMFYERIF</sequence>
<feature type="domain" description="USP" evidence="2">
    <location>
        <begin position="1"/>
        <end position="219"/>
    </location>
</feature>
<evidence type="ECO:0000259" key="2">
    <source>
        <dbReference type="PROSITE" id="PS50235"/>
    </source>
</evidence>
<name>A0A915I773_ROMCU</name>
<dbReference type="SUPFAM" id="SSF54001">
    <property type="entry name" value="Cysteine proteinases"/>
    <property type="match status" value="1"/>
</dbReference>
<dbReference type="GO" id="GO:0005634">
    <property type="term" value="C:nucleus"/>
    <property type="evidence" value="ECO:0007669"/>
    <property type="project" value="TreeGrafter"/>
</dbReference>
<dbReference type="PANTHER" id="PTHR24006">
    <property type="entry name" value="UBIQUITIN CARBOXYL-TERMINAL HYDROLASE"/>
    <property type="match status" value="1"/>
</dbReference>
<evidence type="ECO:0000313" key="3">
    <source>
        <dbReference type="Proteomes" id="UP000887565"/>
    </source>
</evidence>
<accession>A0A915I773</accession>
<protein>
    <submittedName>
        <fullName evidence="4">USP domain-containing protein</fullName>
    </submittedName>
</protein>
<dbReference type="InterPro" id="IPR028889">
    <property type="entry name" value="USP"/>
</dbReference>